<protein>
    <recommendedName>
        <fullName evidence="2">GATOR complex protein NPRL3</fullName>
    </recommendedName>
    <alternativeName>
        <fullName evidence="2">Nitrogen permease regulator 3-like protein</fullName>
    </alternativeName>
</protein>
<name>R7V8W6_CAPTE</name>
<dbReference type="EMBL" id="KB293867">
    <property type="protein sequence ID" value="ELU15283.1"/>
    <property type="molecule type" value="Genomic_DNA"/>
</dbReference>
<dbReference type="STRING" id="283909.R7V8W6"/>
<evidence type="ECO:0000313" key="6">
    <source>
        <dbReference type="Proteomes" id="UP000014760"/>
    </source>
</evidence>
<comment type="subcellular location">
    <subcellularLocation>
        <location evidence="2">Lysosome</location>
    </subcellularLocation>
</comment>
<dbReference type="GO" id="GO:1904262">
    <property type="term" value="P:negative regulation of TORC1 signaling"/>
    <property type="evidence" value="ECO:0007669"/>
    <property type="project" value="TreeGrafter"/>
</dbReference>
<dbReference type="GO" id="GO:1990130">
    <property type="term" value="C:GATOR1 complex"/>
    <property type="evidence" value="ECO:0007669"/>
    <property type="project" value="UniProtKB-UniRule"/>
</dbReference>
<sequence>MDTSNPIGIFLVSSGSNGERLLFRYPDGIGESPEETSKNPKNNPYSVKITENFCCDDSHSAKSIFSNIDKGMLTGYADKDLANLLAVKAPLCGKKFEVKINEVLFVGFPLHIFGSNDATSRRQMSTLSSFNLVFALHGSSDESLIASYQDIAKHLVVGLRHEEERCGYLTQQKNIMWTIQDDVAMLPEDQRCESPFKIMLKKSQLAKQLKKVHDDVCKTGVVQLYINNWVHISVCLPHKVYNMSLPSDCGRLFKPEAVKKCLASLRPYHALLLMVDENSLSNSLPLDSSPSITRLLRIVSPLKNLQTLAADADLSLGQVFQIASHLVLWGKATIIYPLCESNVYVLGPRTNTLVNSALGEKFVEQFPGMSLSAIMAEFSLPSPLGEHRDVLGLPQQQAQEVKMVVWMLRQQLLLQLHTYVYLMPCGVPSQSQLTPQSGGNNSDLEIFLSGMKRASSASDVASVNSDELYPPKSPSIEITNEGNVITSETRLQWRLVDQHLSALTPEQRREILAVPAASNPEDLHLFAKLCLYFDGHHHLEEIMYYENVRRSQLLTLLDKFRSILITCIHEDKVTSFWNS</sequence>
<dbReference type="GO" id="GO:0034198">
    <property type="term" value="P:cellular response to amino acid starvation"/>
    <property type="evidence" value="ECO:0007669"/>
    <property type="project" value="UniProtKB-UniRule"/>
</dbReference>
<evidence type="ECO:0000256" key="1">
    <source>
        <dbReference type="ARBA" id="ARBA00010546"/>
    </source>
</evidence>
<dbReference type="EMBL" id="AMQN01004568">
    <property type="status" value="NOT_ANNOTATED_CDS"/>
    <property type="molecule type" value="Genomic_DNA"/>
</dbReference>
<dbReference type="GO" id="GO:0005764">
    <property type="term" value="C:lysosome"/>
    <property type="evidence" value="ECO:0007669"/>
    <property type="project" value="UniProtKB-SubCell"/>
</dbReference>
<proteinExistence type="inferred from homology"/>
<dbReference type="GO" id="GO:0038202">
    <property type="term" value="P:TORC1 signaling"/>
    <property type="evidence" value="ECO:0007669"/>
    <property type="project" value="TreeGrafter"/>
</dbReference>
<comment type="similarity">
    <text evidence="1 2">Belongs to the NPR3 family.</text>
</comment>
<dbReference type="Pfam" id="PF03666">
    <property type="entry name" value="NPR3"/>
    <property type="match status" value="1"/>
</dbReference>
<evidence type="ECO:0000313" key="4">
    <source>
        <dbReference type="EMBL" id="ELU15283.1"/>
    </source>
</evidence>
<evidence type="ECO:0000313" key="5">
    <source>
        <dbReference type="EnsemblMetazoa" id="CapteP221562"/>
    </source>
</evidence>
<dbReference type="FunCoup" id="R7V8W6">
    <property type="interactions" value="1291"/>
</dbReference>
<dbReference type="Pfam" id="PF24064">
    <property type="entry name" value="HTH_NPRL3"/>
    <property type="match status" value="1"/>
</dbReference>
<organism evidence="4">
    <name type="scientific">Capitella teleta</name>
    <name type="common">Polychaete worm</name>
    <dbReference type="NCBI Taxonomy" id="283909"/>
    <lineage>
        <taxon>Eukaryota</taxon>
        <taxon>Metazoa</taxon>
        <taxon>Spiralia</taxon>
        <taxon>Lophotrochozoa</taxon>
        <taxon>Annelida</taxon>
        <taxon>Polychaeta</taxon>
        <taxon>Sedentaria</taxon>
        <taxon>Scolecida</taxon>
        <taxon>Capitellidae</taxon>
        <taxon>Capitella</taxon>
    </lineage>
</organism>
<feature type="domain" description="GATOR1 complex protein NPRL3 C-terminal HTH" evidence="3">
    <location>
        <begin position="504"/>
        <end position="565"/>
    </location>
</feature>
<dbReference type="PANTHER" id="PTHR13153:SF5">
    <property type="entry name" value="GATOR COMPLEX PROTEIN NPRL3"/>
    <property type="match status" value="1"/>
</dbReference>
<reference evidence="4 6" key="2">
    <citation type="journal article" date="2013" name="Nature">
        <title>Insights into bilaterian evolution from three spiralian genomes.</title>
        <authorList>
            <person name="Simakov O."/>
            <person name="Marletaz F."/>
            <person name="Cho S.J."/>
            <person name="Edsinger-Gonzales E."/>
            <person name="Havlak P."/>
            <person name="Hellsten U."/>
            <person name="Kuo D.H."/>
            <person name="Larsson T."/>
            <person name="Lv J."/>
            <person name="Arendt D."/>
            <person name="Savage R."/>
            <person name="Osoegawa K."/>
            <person name="de Jong P."/>
            <person name="Grimwood J."/>
            <person name="Chapman J.A."/>
            <person name="Shapiro H."/>
            <person name="Aerts A."/>
            <person name="Otillar R.P."/>
            <person name="Terry A.Y."/>
            <person name="Boore J.L."/>
            <person name="Grigoriev I.V."/>
            <person name="Lindberg D.R."/>
            <person name="Seaver E.C."/>
            <person name="Weisblat D.A."/>
            <person name="Putnam N.H."/>
            <person name="Rokhsar D.S."/>
        </authorList>
    </citation>
    <scope>NUCLEOTIDE SEQUENCE</scope>
    <source>
        <strain evidence="4 6">I ESC-2004</strain>
    </source>
</reference>
<reference evidence="6" key="1">
    <citation type="submission" date="2012-12" db="EMBL/GenBank/DDBJ databases">
        <authorList>
            <person name="Hellsten U."/>
            <person name="Grimwood J."/>
            <person name="Chapman J.A."/>
            <person name="Shapiro H."/>
            <person name="Aerts A."/>
            <person name="Otillar R.P."/>
            <person name="Terry A.Y."/>
            <person name="Boore J.L."/>
            <person name="Simakov O."/>
            <person name="Marletaz F."/>
            <person name="Cho S.-J."/>
            <person name="Edsinger-Gonzales E."/>
            <person name="Havlak P."/>
            <person name="Kuo D.-H."/>
            <person name="Larsson T."/>
            <person name="Lv J."/>
            <person name="Arendt D."/>
            <person name="Savage R."/>
            <person name="Osoegawa K."/>
            <person name="de Jong P."/>
            <person name="Lindberg D.R."/>
            <person name="Seaver E.C."/>
            <person name="Weisblat D.A."/>
            <person name="Putnam N.H."/>
            <person name="Grigoriev I.V."/>
            <person name="Rokhsar D.S."/>
        </authorList>
    </citation>
    <scope>NUCLEOTIDE SEQUENCE</scope>
    <source>
        <strain evidence="6">I ESC-2004</strain>
    </source>
</reference>
<dbReference type="Proteomes" id="UP000014760">
    <property type="component" value="Unassembled WGS sequence"/>
</dbReference>
<dbReference type="HOGENOM" id="CLU_014030_1_0_1"/>
<evidence type="ECO:0000256" key="2">
    <source>
        <dbReference type="RuleBase" id="RU368069"/>
    </source>
</evidence>
<dbReference type="InterPro" id="IPR056603">
    <property type="entry name" value="HTH_NPRL3"/>
</dbReference>
<reference evidence="5" key="3">
    <citation type="submission" date="2015-06" db="UniProtKB">
        <authorList>
            <consortium name="EnsemblMetazoa"/>
        </authorList>
    </citation>
    <scope>IDENTIFICATION</scope>
</reference>
<keyword evidence="2" id="KW-0458">Lysosome</keyword>
<dbReference type="OMA" id="CNLAFRY"/>
<dbReference type="InterPro" id="IPR005365">
    <property type="entry name" value="Npr3"/>
</dbReference>
<dbReference type="AlphaFoldDB" id="R7V8W6"/>
<dbReference type="EnsemblMetazoa" id="CapteT221562">
    <property type="protein sequence ID" value="CapteP221562"/>
    <property type="gene ID" value="CapteG221562"/>
</dbReference>
<dbReference type="PANTHER" id="PTHR13153">
    <property type="entry name" value="CGTHBA PROTEIN -14 GENE PROTEIN"/>
    <property type="match status" value="1"/>
</dbReference>
<dbReference type="OrthoDB" id="18648at2759"/>
<gene>
    <name evidence="4" type="ORF">CAPTEDRAFT_221562</name>
</gene>
<comment type="function">
    <text evidence="2">As a component of the GATOR1 complex functions as an inhibitor of the amino acid-sensing branch of the TORC1 pathway.</text>
</comment>
<keyword evidence="6" id="KW-1185">Reference proteome</keyword>
<dbReference type="GO" id="GO:0010508">
    <property type="term" value="P:positive regulation of autophagy"/>
    <property type="evidence" value="ECO:0007669"/>
    <property type="project" value="TreeGrafter"/>
</dbReference>
<evidence type="ECO:0000259" key="3">
    <source>
        <dbReference type="Pfam" id="PF24064"/>
    </source>
</evidence>
<accession>R7V8W6</accession>
<keyword evidence="2" id="KW-0732">Signal</keyword>